<reference evidence="2" key="2">
    <citation type="journal article" date="2023" name="Int. J. Mol. Sci.">
        <title>De Novo Assembly and Annotation of 11 Diverse Shrub Willow (Salix) Genomes Reveals Novel Gene Organization in Sex-Linked Regions.</title>
        <authorList>
            <person name="Hyden B."/>
            <person name="Feng K."/>
            <person name="Yates T.B."/>
            <person name="Jawdy S."/>
            <person name="Cereghino C."/>
            <person name="Smart L.B."/>
            <person name="Muchero W."/>
        </authorList>
    </citation>
    <scope>NUCLEOTIDE SEQUENCE [LARGE SCALE GENOMIC DNA]</scope>
    <source>
        <tissue evidence="2">Shoot tip</tissue>
    </source>
</reference>
<proteinExistence type="predicted"/>
<evidence type="ECO:0008006" key="4">
    <source>
        <dbReference type="Google" id="ProtNLM"/>
    </source>
</evidence>
<keyword evidence="3" id="KW-1185">Reference proteome</keyword>
<sequence>MESQGPTWELGNFENQSLRFKQMQSLCTFCKALLSFVNPVFLGANKTKILEFLCDVWIKDRRAEWSIWMVYSKVEMPHHYMSSGSDDSSHHGHRRVLSLMNPAQSAATRADLHRRSIAQMRINNRSIQDMYIFGDLLRIPIIIVERVTNAPRRTLSENSYFKNLDLVDAHSSHSGPGTESEAGKKQPSAVLSKNGRELKAVVFVHGFQARLALCPIIPTPV</sequence>
<comment type="caution">
    <text evidence="2">The sequence shown here is derived from an EMBL/GenBank/DDBJ whole genome shotgun (WGS) entry which is preliminary data.</text>
</comment>
<dbReference type="AlphaFoldDB" id="A0A9Q0PYS9"/>
<dbReference type="EMBL" id="JAPFFL010000010">
    <property type="protein sequence ID" value="KAJ6696880.1"/>
    <property type="molecule type" value="Genomic_DNA"/>
</dbReference>
<dbReference type="OrthoDB" id="1726394at2759"/>
<name>A0A9Q0PYS9_SALVM</name>
<dbReference type="Proteomes" id="UP001151529">
    <property type="component" value="Chromosome 19"/>
</dbReference>
<evidence type="ECO:0000313" key="3">
    <source>
        <dbReference type="Proteomes" id="UP001151529"/>
    </source>
</evidence>
<organism evidence="2 3">
    <name type="scientific">Salix viminalis</name>
    <name type="common">Common osier</name>
    <name type="synonym">Basket willow</name>
    <dbReference type="NCBI Taxonomy" id="40686"/>
    <lineage>
        <taxon>Eukaryota</taxon>
        <taxon>Viridiplantae</taxon>
        <taxon>Streptophyta</taxon>
        <taxon>Embryophyta</taxon>
        <taxon>Tracheophyta</taxon>
        <taxon>Spermatophyta</taxon>
        <taxon>Magnoliopsida</taxon>
        <taxon>eudicotyledons</taxon>
        <taxon>Gunneridae</taxon>
        <taxon>Pentapetalae</taxon>
        <taxon>rosids</taxon>
        <taxon>fabids</taxon>
        <taxon>Malpighiales</taxon>
        <taxon>Salicaceae</taxon>
        <taxon>Saliceae</taxon>
        <taxon>Salix</taxon>
    </lineage>
</organism>
<evidence type="ECO:0000313" key="2">
    <source>
        <dbReference type="EMBL" id="KAJ6696880.1"/>
    </source>
</evidence>
<gene>
    <name evidence="2" type="ORF">OIU85_003256</name>
</gene>
<feature type="region of interest" description="Disordered" evidence="1">
    <location>
        <begin position="171"/>
        <end position="190"/>
    </location>
</feature>
<evidence type="ECO:0000256" key="1">
    <source>
        <dbReference type="SAM" id="MobiDB-lite"/>
    </source>
</evidence>
<protein>
    <recommendedName>
        <fullName evidence="4">DUF676 domain-containing protein</fullName>
    </recommendedName>
</protein>
<reference evidence="2" key="1">
    <citation type="submission" date="2022-11" db="EMBL/GenBank/DDBJ databases">
        <authorList>
            <person name="Hyden B.L."/>
            <person name="Feng K."/>
            <person name="Yates T."/>
            <person name="Jawdy S."/>
            <person name="Smart L.B."/>
            <person name="Muchero W."/>
        </authorList>
    </citation>
    <scope>NUCLEOTIDE SEQUENCE</scope>
    <source>
        <tissue evidence="2">Shoot tip</tissue>
    </source>
</reference>
<accession>A0A9Q0PYS9</accession>